<evidence type="ECO:0000256" key="1">
    <source>
        <dbReference type="ARBA" id="ARBA00004316"/>
    </source>
</evidence>
<feature type="region of interest" description="Disordered" evidence="3">
    <location>
        <begin position="362"/>
        <end position="385"/>
    </location>
</feature>
<reference evidence="6" key="2">
    <citation type="submission" date="2012-11" db="EMBL/GenBank/DDBJ databases">
        <authorList>
            <person name="Kuo A."/>
            <person name="Curtis B.A."/>
            <person name="Tanifuji G."/>
            <person name="Burki F."/>
            <person name="Gruber A."/>
            <person name="Irimia M."/>
            <person name="Maruyama S."/>
            <person name="Arias M.C."/>
            <person name="Ball S.G."/>
            <person name="Gile G.H."/>
            <person name="Hirakawa Y."/>
            <person name="Hopkins J.F."/>
            <person name="Rensing S.A."/>
            <person name="Schmutz J."/>
            <person name="Symeonidi A."/>
            <person name="Elias M."/>
            <person name="Eveleigh R.J."/>
            <person name="Herman E.K."/>
            <person name="Klute M.J."/>
            <person name="Nakayama T."/>
            <person name="Obornik M."/>
            <person name="Reyes-Prieto A."/>
            <person name="Armbrust E.V."/>
            <person name="Aves S.J."/>
            <person name="Beiko R.G."/>
            <person name="Coutinho P."/>
            <person name="Dacks J.B."/>
            <person name="Durnford D.G."/>
            <person name="Fast N.M."/>
            <person name="Green B.R."/>
            <person name="Grisdale C."/>
            <person name="Hempe F."/>
            <person name="Henrissat B."/>
            <person name="Hoppner M.P."/>
            <person name="Ishida K.-I."/>
            <person name="Kim E."/>
            <person name="Koreny L."/>
            <person name="Kroth P.G."/>
            <person name="Liu Y."/>
            <person name="Malik S.-B."/>
            <person name="Maier U.G."/>
            <person name="McRose D."/>
            <person name="Mock T."/>
            <person name="Neilson J.A."/>
            <person name="Onodera N.T."/>
            <person name="Poole A.M."/>
            <person name="Pritham E.J."/>
            <person name="Richards T.A."/>
            <person name="Rocap G."/>
            <person name="Roy S.W."/>
            <person name="Sarai C."/>
            <person name="Schaack S."/>
            <person name="Shirato S."/>
            <person name="Slamovits C.H."/>
            <person name="Spencer D.F."/>
            <person name="Suzuki S."/>
            <person name="Worden A.Z."/>
            <person name="Zauner S."/>
            <person name="Barry K."/>
            <person name="Bell C."/>
            <person name="Bharti A.K."/>
            <person name="Crow J.A."/>
            <person name="Grimwood J."/>
            <person name="Kramer R."/>
            <person name="Lindquist E."/>
            <person name="Lucas S."/>
            <person name="Salamov A."/>
            <person name="McFadden G.I."/>
            <person name="Lane C.E."/>
            <person name="Keeling P.J."/>
            <person name="Gray M.W."/>
            <person name="Grigoriev I.V."/>
            <person name="Archibald J.M."/>
        </authorList>
    </citation>
    <scope>NUCLEOTIDE SEQUENCE</scope>
    <source>
        <strain evidence="6">CCMP2712</strain>
    </source>
</reference>
<sequence length="385" mass="44722">MSGQEPPQWEEGREAGKSLDGQKQQTRMFTLPLLDLGLKPRGSDPKEPKGHDEEHMMSEALQFLKQKEYERARSVAEMVLRANPANQTVEEHGRSMAGAEVHADGRQWRSSEDERLGRRYEEIYCDEGHIQDLMATQVKEPKNERQCNDCCEEQSNCDDRYYKQGKFEQEFSDKDEIDVAEQQELDEDISDVHDYHANLNFYEWIEALIRISFIKVHKGSLSSRFETMVEENIARFAMKRLKDSSYLQFADVTVQNTLNETNMELALRKIFDYFIAISKSTNAKKPQDNKDVTMNVNHLIAMSSKMELYDPRYTIKKLVELFSLVTLDVDALPQEHPNNQTTEMIFFEFLEFLFRISKLKGESSEVRDGRVEGGEGIDHDDDEDD</sequence>
<dbReference type="RefSeq" id="XP_005818514.1">
    <property type="nucleotide sequence ID" value="XM_005818457.1"/>
</dbReference>
<proteinExistence type="predicted"/>
<accession>L1I6M4</accession>
<dbReference type="AlphaFoldDB" id="L1I6M4"/>
<evidence type="ECO:0000313" key="6">
    <source>
        <dbReference type="Proteomes" id="UP000011087"/>
    </source>
</evidence>
<dbReference type="PANTHER" id="PTHR46613:SF1">
    <property type="entry name" value="RADIAL SPOKE HEAD 10 HOMOLOG B-RELATED"/>
    <property type="match status" value="1"/>
</dbReference>
<dbReference type="HOGENOM" id="CLU_718546_0_0_1"/>
<reference evidence="4 6" key="1">
    <citation type="journal article" date="2012" name="Nature">
        <title>Algal genomes reveal evolutionary mosaicism and the fate of nucleomorphs.</title>
        <authorList>
            <consortium name="DOE Joint Genome Institute"/>
            <person name="Curtis B.A."/>
            <person name="Tanifuji G."/>
            <person name="Burki F."/>
            <person name="Gruber A."/>
            <person name="Irimia M."/>
            <person name="Maruyama S."/>
            <person name="Arias M.C."/>
            <person name="Ball S.G."/>
            <person name="Gile G.H."/>
            <person name="Hirakawa Y."/>
            <person name="Hopkins J.F."/>
            <person name="Kuo A."/>
            <person name="Rensing S.A."/>
            <person name="Schmutz J."/>
            <person name="Symeonidi A."/>
            <person name="Elias M."/>
            <person name="Eveleigh R.J."/>
            <person name="Herman E.K."/>
            <person name="Klute M.J."/>
            <person name="Nakayama T."/>
            <person name="Obornik M."/>
            <person name="Reyes-Prieto A."/>
            <person name="Armbrust E.V."/>
            <person name="Aves S.J."/>
            <person name="Beiko R.G."/>
            <person name="Coutinho P."/>
            <person name="Dacks J.B."/>
            <person name="Durnford D.G."/>
            <person name="Fast N.M."/>
            <person name="Green B.R."/>
            <person name="Grisdale C.J."/>
            <person name="Hempel F."/>
            <person name="Henrissat B."/>
            <person name="Hoppner M.P."/>
            <person name="Ishida K."/>
            <person name="Kim E."/>
            <person name="Koreny L."/>
            <person name="Kroth P.G."/>
            <person name="Liu Y."/>
            <person name="Malik S.B."/>
            <person name="Maier U.G."/>
            <person name="McRose D."/>
            <person name="Mock T."/>
            <person name="Neilson J.A."/>
            <person name="Onodera N.T."/>
            <person name="Poole A.M."/>
            <person name="Pritham E.J."/>
            <person name="Richards T.A."/>
            <person name="Rocap G."/>
            <person name="Roy S.W."/>
            <person name="Sarai C."/>
            <person name="Schaack S."/>
            <person name="Shirato S."/>
            <person name="Slamovits C.H."/>
            <person name="Spencer D.F."/>
            <person name="Suzuki S."/>
            <person name="Worden A.Z."/>
            <person name="Zauner S."/>
            <person name="Barry K."/>
            <person name="Bell C."/>
            <person name="Bharti A.K."/>
            <person name="Crow J.A."/>
            <person name="Grimwood J."/>
            <person name="Kramer R."/>
            <person name="Lindquist E."/>
            <person name="Lucas S."/>
            <person name="Salamov A."/>
            <person name="McFadden G.I."/>
            <person name="Lane C.E."/>
            <person name="Keeling P.J."/>
            <person name="Gray M.W."/>
            <person name="Grigoriev I.V."/>
            <person name="Archibald J.M."/>
        </authorList>
    </citation>
    <scope>NUCLEOTIDE SEQUENCE</scope>
    <source>
        <strain evidence="4 6">CCMP2712</strain>
    </source>
</reference>
<evidence type="ECO:0000256" key="3">
    <source>
        <dbReference type="SAM" id="MobiDB-lite"/>
    </source>
</evidence>
<dbReference type="KEGG" id="gtt:GUITHDRAFT_149231"/>
<dbReference type="Proteomes" id="UP000011087">
    <property type="component" value="Unassembled WGS sequence"/>
</dbReference>
<evidence type="ECO:0000313" key="4">
    <source>
        <dbReference type="EMBL" id="EKX31534.1"/>
    </source>
</evidence>
<comment type="subcellular location">
    <subcellularLocation>
        <location evidence="1">Cell projection</location>
    </subcellularLocation>
</comment>
<keyword evidence="6" id="KW-1185">Reference proteome</keyword>
<gene>
    <name evidence="4" type="ORF">GUITHDRAFT_149231</name>
</gene>
<dbReference type="PaxDb" id="55529-EKX31534"/>
<keyword evidence="2" id="KW-0966">Cell projection</keyword>
<dbReference type="EMBL" id="JH993266">
    <property type="protein sequence ID" value="EKX31534.1"/>
    <property type="molecule type" value="Genomic_DNA"/>
</dbReference>
<feature type="compositionally biased region" description="Basic and acidic residues" evidence="3">
    <location>
        <begin position="41"/>
        <end position="57"/>
    </location>
</feature>
<organism evidence="4">
    <name type="scientific">Guillardia theta (strain CCMP2712)</name>
    <name type="common">Cryptophyte</name>
    <dbReference type="NCBI Taxonomy" id="905079"/>
    <lineage>
        <taxon>Eukaryota</taxon>
        <taxon>Cryptophyceae</taxon>
        <taxon>Pyrenomonadales</taxon>
        <taxon>Geminigeraceae</taxon>
        <taxon>Guillardia</taxon>
    </lineage>
</organism>
<feature type="compositionally biased region" description="Basic and acidic residues" evidence="3">
    <location>
        <begin position="362"/>
        <end position="377"/>
    </location>
</feature>
<dbReference type="GeneID" id="17288258"/>
<dbReference type="EnsemblProtists" id="EKX31534">
    <property type="protein sequence ID" value="EKX31534"/>
    <property type="gene ID" value="GUITHDRAFT_149231"/>
</dbReference>
<evidence type="ECO:0000313" key="5">
    <source>
        <dbReference type="EnsemblProtists" id="EKX31534"/>
    </source>
</evidence>
<evidence type="ECO:0000256" key="2">
    <source>
        <dbReference type="ARBA" id="ARBA00023273"/>
    </source>
</evidence>
<dbReference type="GO" id="GO:0042995">
    <property type="term" value="C:cell projection"/>
    <property type="evidence" value="ECO:0007669"/>
    <property type="project" value="UniProtKB-SubCell"/>
</dbReference>
<feature type="region of interest" description="Disordered" evidence="3">
    <location>
        <begin position="1"/>
        <end position="57"/>
    </location>
</feature>
<feature type="region of interest" description="Disordered" evidence="3">
    <location>
        <begin position="89"/>
        <end position="110"/>
    </location>
</feature>
<protein>
    <submittedName>
        <fullName evidence="4 5">Uncharacterized protein</fullName>
    </submittedName>
</protein>
<feature type="compositionally biased region" description="Basic and acidic residues" evidence="3">
    <location>
        <begin position="101"/>
        <end position="110"/>
    </location>
</feature>
<dbReference type="PANTHER" id="PTHR46613">
    <property type="entry name" value="RADIAL SPOKE HEAD 10 HOMOLOG B-RELATED"/>
    <property type="match status" value="1"/>
</dbReference>
<reference evidence="5" key="3">
    <citation type="submission" date="2016-03" db="UniProtKB">
        <authorList>
            <consortium name="EnsemblProtists"/>
        </authorList>
    </citation>
    <scope>IDENTIFICATION</scope>
</reference>
<name>L1I6M4_GUITC</name>